<sequence length="92" mass="10187">MTPDSTITIPKYVLSESLNDETVVLDMSSGMYFGLSPVASRFWKLLSEGLTREKIQSILLNEFDVEPTVLAADLDALLAQLEAKKLIQQPSN</sequence>
<dbReference type="Proteomes" id="UP000589520">
    <property type="component" value="Unassembled WGS sequence"/>
</dbReference>
<evidence type="ECO:0000313" key="1">
    <source>
        <dbReference type="EMBL" id="NYF78405.1"/>
    </source>
</evidence>
<protein>
    <recommendedName>
        <fullName evidence="3">PqqD family protein</fullName>
    </recommendedName>
</protein>
<name>A0A7Y9PEW4_9BACT</name>
<dbReference type="Pfam" id="PF05402">
    <property type="entry name" value="PqqD"/>
    <property type="match status" value="1"/>
</dbReference>
<dbReference type="EMBL" id="JACCCW010000001">
    <property type="protein sequence ID" value="NYF78405.1"/>
    <property type="molecule type" value="Genomic_DNA"/>
</dbReference>
<dbReference type="AlphaFoldDB" id="A0A7Y9PEW4"/>
<comment type="caution">
    <text evidence="1">The sequence shown here is derived from an EMBL/GenBank/DDBJ whole genome shotgun (WGS) entry which is preliminary data.</text>
</comment>
<proteinExistence type="predicted"/>
<evidence type="ECO:0000313" key="2">
    <source>
        <dbReference type="Proteomes" id="UP000589520"/>
    </source>
</evidence>
<gene>
    <name evidence="1" type="ORF">HDF17_000692</name>
</gene>
<accession>A0A7Y9PEW4</accession>
<organism evidence="1 2">
    <name type="scientific">Granulicella arctica</name>
    <dbReference type="NCBI Taxonomy" id="940613"/>
    <lineage>
        <taxon>Bacteria</taxon>
        <taxon>Pseudomonadati</taxon>
        <taxon>Acidobacteriota</taxon>
        <taxon>Terriglobia</taxon>
        <taxon>Terriglobales</taxon>
        <taxon>Acidobacteriaceae</taxon>
        <taxon>Granulicella</taxon>
    </lineage>
</organism>
<evidence type="ECO:0008006" key="3">
    <source>
        <dbReference type="Google" id="ProtNLM"/>
    </source>
</evidence>
<keyword evidence="2" id="KW-1185">Reference proteome</keyword>
<dbReference type="Gene3D" id="1.10.10.1150">
    <property type="entry name" value="Coenzyme PQQ synthesis protein D (PqqD)"/>
    <property type="match status" value="1"/>
</dbReference>
<dbReference type="InterPro" id="IPR041881">
    <property type="entry name" value="PqqD_sf"/>
</dbReference>
<dbReference type="InterPro" id="IPR008792">
    <property type="entry name" value="PQQD"/>
</dbReference>
<dbReference type="RefSeq" id="WP_179487777.1">
    <property type="nucleotide sequence ID" value="NZ_JACCCW010000001.1"/>
</dbReference>
<reference evidence="1 2" key="1">
    <citation type="submission" date="2020-07" db="EMBL/GenBank/DDBJ databases">
        <title>Genomic Encyclopedia of Type Strains, Phase IV (KMG-V): Genome sequencing to study the core and pangenomes of soil and plant-associated prokaryotes.</title>
        <authorList>
            <person name="Whitman W."/>
        </authorList>
    </citation>
    <scope>NUCLEOTIDE SEQUENCE [LARGE SCALE GENOMIC DNA]</scope>
    <source>
        <strain evidence="1 2">X4EP2</strain>
    </source>
</reference>